<protein>
    <submittedName>
        <fullName evidence="2">Uncharacterized protein</fullName>
    </submittedName>
</protein>
<dbReference type="Proteomes" id="UP000807769">
    <property type="component" value="Unassembled WGS sequence"/>
</dbReference>
<comment type="caution">
    <text evidence="2">The sequence shown here is derived from an EMBL/GenBank/DDBJ whole genome shotgun (WGS) entry which is preliminary data.</text>
</comment>
<feature type="region of interest" description="Disordered" evidence="1">
    <location>
        <begin position="12"/>
        <end position="34"/>
    </location>
</feature>
<dbReference type="OrthoDB" id="2688393at2759"/>
<dbReference type="AlphaFoldDB" id="A0A9P7EE75"/>
<dbReference type="RefSeq" id="XP_041194835.1">
    <property type="nucleotide sequence ID" value="XM_041332695.1"/>
</dbReference>
<gene>
    <name evidence="2" type="ORF">BJ212DRAFT_1298409</name>
</gene>
<dbReference type="GeneID" id="64626712"/>
<reference evidence="2" key="1">
    <citation type="journal article" date="2020" name="New Phytol.">
        <title>Comparative genomics reveals dynamic genome evolution in host specialist ectomycorrhizal fungi.</title>
        <authorList>
            <person name="Lofgren L.A."/>
            <person name="Nguyen N.H."/>
            <person name="Vilgalys R."/>
            <person name="Ruytinx J."/>
            <person name="Liao H.L."/>
            <person name="Branco S."/>
            <person name="Kuo A."/>
            <person name="LaButti K."/>
            <person name="Lipzen A."/>
            <person name="Andreopoulos W."/>
            <person name="Pangilinan J."/>
            <person name="Riley R."/>
            <person name="Hundley H."/>
            <person name="Na H."/>
            <person name="Barry K."/>
            <person name="Grigoriev I.V."/>
            <person name="Stajich J.E."/>
            <person name="Kennedy P.G."/>
        </authorList>
    </citation>
    <scope>NUCLEOTIDE SEQUENCE</scope>
    <source>
        <strain evidence="2">MN1</strain>
    </source>
</reference>
<feature type="compositionally biased region" description="Basic and acidic residues" evidence="1">
    <location>
        <begin position="16"/>
        <end position="26"/>
    </location>
</feature>
<evidence type="ECO:0000313" key="2">
    <source>
        <dbReference type="EMBL" id="KAG1819158.1"/>
    </source>
</evidence>
<name>A0A9P7EE75_9AGAM</name>
<evidence type="ECO:0000256" key="1">
    <source>
        <dbReference type="SAM" id="MobiDB-lite"/>
    </source>
</evidence>
<feature type="compositionally biased region" description="Low complexity" evidence="1">
    <location>
        <begin position="92"/>
        <end position="102"/>
    </location>
</feature>
<dbReference type="EMBL" id="JABBWG010000010">
    <property type="protein sequence ID" value="KAG1819158.1"/>
    <property type="molecule type" value="Genomic_DNA"/>
</dbReference>
<feature type="region of interest" description="Disordered" evidence="1">
    <location>
        <begin position="76"/>
        <end position="122"/>
    </location>
</feature>
<proteinExistence type="predicted"/>
<organism evidence="2 3">
    <name type="scientific">Suillus subaureus</name>
    <dbReference type="NCBI Taxonomy" id="48587"/>
    <lineage>
        <taxon>Eukaryota</taxon>
        <taxon>Fungi</taxon>
        <taxon>Dikarya</taxon>
        <taxon>Basidiomycota</taxon>
        <taxon>Agaricomycotina</taxon>
        <taxon>Agaricomycetes</taxon>
        <taxon>Agaricomycetidae</taxon>
        <taxon>Boletales</taxon>
        <taxon>Suillineae</taxon>
        <taxon>Suillaceae</taxon>
        <taxon>Suillus</taxon>
    </lineage>
</organism>
<keyword evidence="3" id="KW-1185">Reference proteome</keyword>
<accession>A0A9P7EE75</accession>
<sequence length="138" mass="15116">MWLEDIINSIAPSEGHNMDSTDDKNINELPHVSYDSGLGGKENFHYFGKDDIPEGTGGHKVHSEVMDPAILSAGDVHLGVGDTRSKSSEASADNNNDNNGGHADNDEKEEEEKEELMLKTRRSDGKLHILVSNLLSQF</sequence>
<evidence type="ECO:0000313" key="3">
    <source>
        <dbReference type="Proteomes" id="UP000807769"/>
    </source>
</evidence>